<evidence type="ECO:0000256" key="13">
    <source>
        <dbReference type="ARBA" id="ARBA00023136"/>
    </source>
</evidence>
<accession>A0A8H7NFA5</accession>
<gene>
    <name evidence="18" type="ORF">IM811_010041</name>
</gene>
<evidence type="ECO:0000256" key="8">
    <source>
        <dbReference type="ARBA" id="ARBA00022792"/>
    </source>
</evidence>
<evidence type="ECO:0000313" key="19">
    <source>
        <dbReference type="Proteomes" id="UP000616885"/>
    </source>
</evidence>
<feature type="region of interest" description="Disordered" evidence="17">
    <location>
        <begin position="115"/>
        <end position="139"/>
    </location>
</feature>
<keyword evidence="9" id="KW-0809">Transit peptide</keyword>
<keyword evidence="10" id="KW-0249">Electron transport</keyword>
<evidence type="ECO:0000256" key="11">
    <source>
        <dbReference type="ARBA" id="ARBA00022989"/>
    </source>
</evidence>
<keyword evidence="12" id="KW-0496">Mitochondrion</keyword>
<keyword evidence="13" id="KW-0472">Membrane</keyword>
<evidence type="ECO:0000256" key="15">
    <source>
        <dbReference type="ARBA" id="ARBA00031387"/>
    </source>
</evidence>
<keyword evidence="8" id="KW-0999">Mitochondrion inner membrane</keyword>
<dbReference type="Proteomes" id="UP000616885">
    <property type="component" value="Unassembled WGS sequence"/>
</dbReference>
<comment type="similarity">
    <text evidence="3">Belongs to the complex I NDUFB11 subunit family.</text>
</comment>
<comment type="function">
    <text evidence="1">Accessory subunit of the mitochondrial membrane respiratory chain NADH dehydrogenase (Complex I), that is believed not to be involved in catalysis. Complex I functions in the transfer of electrons from NADH to the respiratory chain. The immediate electron acceptor for the enzyme is believed to be ubiquinone.</text>
</comment>
<keyword evidence="6" id="KW-0679">Respiratory chain</keyword>
<evidence type="ECO:0000256" key="6">
    <source>
        <dbReference type="ARBA" id="ARBA00022660"/>
    </source>
</evidence>
<dbReference type="AlphaFoldDB" id="A0A8H7NFA5"/>
<protein>
    <recommendedName>
        <fullName evidence="4">NADH dehydrogenase [ubiquinone] 1 beta subcomplex subunit 11, mitochondrial</fullName>
    </recommendedName>
    <alternativeName>
        <fullName evidence="15">Complex I-ESSS</fullName>
    </alternativeName>
    <alternativeName>
        <fullName evidence="14">NADH-ubiquinone oxidoreductase ESSS subunit</fullName>
    </alternativeName>
</protein>
<comment type="subunit">
    <text evidence="16">Complex I is composed of 45 different subunits. Interacts with BCAP31.</text>
</comment>
<dbReference type="GO" id="GO:0005743">
    <property type="term" value="C:mitochondrial inner membrane"/>
    <property type="evidence" value="ECO:0007669"/>
    <property type="project" value="UniProtKB-SubCell"/>
</dbReference>
<evidence type="ECO:0000256" key="9">
    <source>
        <dbReference type="ARBA" id="ARBA00022946"/>
    </source>
</evidence>
<reference evidence="18" key="1">
    <citation type="submission" date="2020-10" db="EMBL/GenBank/DDBJ databases">
        <title>High-Quality Genome Resource of Clonostachys rosea strain S41 by Oxford Nanopore Long-Read Sequencing.</title>
        <authorList>
            <person name="Wang H."/>
        </authorList>
    </citation>
    <scope>NUCLEOTIDE SEQUENCE</scope>
    <source>
        <strain evidence="18">S41</strain>
    </source>
</reference>
<comment type="subcellular location">
    <subcellularLocation>
        <location evidence="2">Mitochondrion inner membrane</location>
        <topology evidence="2">Single-pass membrane protein</topology>
    </subcellularLocation>
</comment>
<keyword evidence="5" id="KW-0813">Transport</keyword>
<evidence type="ECO:0000256" key="7">
    <source>
        <dbReference type="ARBA" id="ARBA00022692"/>
    </source>
</evidence>
<feature type="compositionally biased region" description="Polar residues" evidence="17">
    <location>
        <begin position="52"/>
        <end position="62"/>
    </location>
</feature>
<comment type="caution">
    <text evidence="18">The sequence shown here is derived from an EMBL/GenBank/DDBJ whole genome shotgun (WGS) entry which is preliminary data.</text>
</comment>
<dbReference type="PANTHER" id="PTHR40637:SF1">
    <property type="entry name" value="ESSS SUBUNIT OF NADH:UBIQUINONE OXIDOREDUCTASE (COMPLEX I) PROTEIN"/>
    <property type="match status" value="1"/>
</dbReference>
<organism evidence="18 19">
    <name type="scientific">Bionectria ochroleuca</name>
    <name type="common">Gliocladium roseum</name>
    <dbReference type="NCBI Taxonomy" id="29856"/>
    <lineage>
        <taxon>Eukaryota</taxon>
        <taxon>Fungi</taxon>
        <taxon>Dikarya</taxon>
        <taxon>Ascomycota</taxon>
        <taxon>Pezizomycotina</taxon>
        <taxon>Sordariomycetes</taxon>
        <taxon>Hypocreomycetidae</taxon>
        <taxon>Hypocreales</taxon>
        <taxon>Bionectriaceae</taxon>
        <taxon>Clonostachys</taxon>
    </lineage>
</organism>
<keyword evidence="7" id="KW-0812">Transmembrane</keyword>
<name>A0A8H7NFA5_BIOOC</name>
<feature type="region of interest" description="Disordered" evidence="17">
    <location>
        <begin position="39"/>
        <end position="64"/>
    </location>
</feature>
<evidence type="ECO:0000256" key="14">
    <source>
        <dbReference type="ARBA" id="ARBA00030753"/>
    </source>
</evidence>
<evidence type="ECO:0000313" key="18">
    <source>
        <dbReference type="EMBL" id="KAF9754600.1"/>
    </source>
</evidence>
<evidence type="ECO:0000256" key="16">
    <source>
        <dbReference type="ARBA" id="ARBA00046528"/>
    </source>
</evidence>
<evidence type="ECO:0000256" key="3">
    <source>
        <dbReference type="ARBA" id="ARBA00008915"/>
    </source>
</evidence>
<proteinExistence type="inferred from homology"/>
<evidence type="ECO:0000256" key="17">
    <source>
        <dbReference type="SAM" id="MobiDB-lite"/>
    </source>
</evidence>
<dbReference type="PANTHER" id="PTHR40637">
    <property type="entry name" value="ESSS SUBUNIT OF NADH:UBIQUINONE OXIDOREDUCTASE (COMPLEX I) PROTEIN"/>
    <property type="match status" value="1"/>
</dbReference>
<evidence type="ECO:0000256" key="1">
    <source>
        <dbReference type="ARBA" id="ARBA00003195"/>
    </source>
</evidence>
<dbReference type="InterPro" id="IPR019329">
    <property type="entry name" value="NADH_UbQ_OxRdtase_ESSS_su"/>
</dbReference>
<evidence type="ECO:0000256" key="10">
    <source>
        <dbReference type="ARBA" id="ARBA00022982"/>
    </source>
</evidence>
<evidence type="ECO:0000256" key="12">
    <source>
        <dbReference type="ARBA" id="ARBA00023128"/>
    </source>
</evidence>
<keyword evidence="11" id="KW-1133">Transmembrane helix</keyword>
<evidence type="ECO:0000256" key="4">
    <source>
        <dbReference type="ARBA" id="ARBA00018632"/>
    </source>
</evidence>
<dbReference type="Pfam" id="PF10183">
    <property type="entry name" value="ESSS"/>
    <property type="match status" value="1"/>
</dbReference>
<dbReference type="EMBL" id="JADCTT010000003">
    <property type="protein sequence ID" value="KAF9754600.1"/>
    <property type="molecule type" value="Genomic_DNA"/>
</dbReference>
<evidence type="ECO:0000256" key="5">
    <source>
        <dbReference type="ARBA" id="ARBA00022448"/>
    </source>
</evidence>
<feature type="region of interest" description="Disordered" evidence="17">
    <location>
        <begin position="1"/>
        <end position="27"/>
    </location>
</feature>
<evidence type="ECO:0000256" key="2">
    <source>
        <dbReference type="ARBA" id="ARBA00004434"/>
    </source>
</evidence>
<sequence>MRISLLRDAPAQRQVQTNGSGGEFSRPRHVTVPVRRLERLSHIEQRRHPPTHTRQSASSPPNQAIEGLLHEKPTANYEYSTTTMVFLRQVARSARCIRQTAPTTTITTARSFSLTTRRQGGGGQQWDPPTGWLWGIKPGEKAEPEGWEWPMYIFCGALAAATVALAFKPDTTVSTWALEEARRRLEAEGILPDPYPNGEKKE</sequence>